<dbReference type="EMBL" id="EQ962652">
    <property type="protein sequence ID" value="EED22745.1"/>
    <property type="molecule type" value="Genomic_DNA"/>
</dbReference>
<dbReference type="STRING" id="441959.B8LXT0"/>
<dbReference type="AlphaFoldDB" id="B8LXT0"/>
<dbReference type="Proteomes" id="UP000001745">
    <property type="component" value="Unassembled WGS sequence"/>
</dbReference>
<dbReference type="VEuPathDB" id="FungiDB:TSTA_062320"/>
<dbReference type="eggNOG" id="ENOG502SIP1">
    <property type="taxonomic scope" value="Eukaryota"/>
</dbReference>
<proteinExistence type="predicted"/>
<keyword evidence="2" id="KW-0732">Signal</keyword>
<dbReference type="HOGENOM" id="CLU_037030_1_0_1"/>
<evidence type="ECO:0000256" key="1">
    <source>
        <dbReference type="SAM" id="MobiDB-lite"/>
    </source>
</evidence>
<feature type="compositionally biased region" description="Polar residues" evidence="1">
    <location>
        <begin position="66"/>
        <end position="83"/>
    </location>
</feature>
<feature type="chain" id="PRO_5002874571" evidence="2">
    <location>
        <begin position="25"/>
        <end position="479"/>
    </location>
</feature>
<organism evidence="3 4">
    <name type="scientific">Talaromyces stipitatus (strain ATCC 10500 / CBS 375.48 / QM 6759 / NRRL 1006)</name>
    <name type="common">Penicillium stipitatum</name>
    <dbReference type="NCBI Taxonomy" id="441959"/>
    <lineage>
        <taxon>Eukaryota</taxon>
        <taxon>Fungi</taxon>
        <taxon>Dikarya</taxon>
        <taxon>Ascomycota</taxon>
        <taxon>Pezizomycotina</taxon>
        <taxon>Eurotiomycetes</taxon>
        <taxon>Eurotiomycetidae</taxon>
        <taxon>Eurotiales</taxon>
        <taxon>Trichocomaceae</taxon>
        <taxon>Talaromyces</taxon>
        <taxon>Talaromyces sect. Talaromyces</taxon>
    </lineage>
</organism>
<feature type="signal peptide" evidence="2">
    <location>
        <begin position="1"/>
        <end position="24"/>
    </location>
</feature>
<dbReference type="PhylomeDB" id="B8LXT0"/>
<dbReference type="InParanoid" id="B8LXT0"/>
<evidence type="ECO:0000313" key="3">
    <source>
        <dbReference type="EMBL" id="EED22745.1"/>
    </source>
</evidence>
<gene>
    <name evidence="3" type="ORF">TSTA_062320</name>
</gene>
<sequence>MMGSEIHMAALIILVSLFLGGIYCLDEAALSLLSDAASQLRRIDPWEQIPSYAPTPGYLGRERTVSGYSPSLNHGNRSSTPSRYTPPDQRDFIRDTEWDQAGTDTEEEWPSFIRYMIEWRVTLNNRMVAKDTEQDLALNPSSYWQDIKQKAETILRRKIARNRRVRLDDTTIVVSVNDRSQRDLTKRFERTDIDWTTISRQLVMWKNLFHQGKKIRLCISINYLDSDEPLSGTDKRGQTSVTRRMLNTREAEIDAEHFSGQPSAWRDVYRVMRCPGPPCRLDSQYCWQDPDGKKHYKLRTHHLRKLVRYVEKEHGIIETHDDIPDNIREQLYAEEQQRLERRQKGPEHPTTGSTVPININVLPAQPSQSVISSPADANIASLRTYPSKPIEIPGPLEVAVEEYTNWQLSRVNTESFRQNVRKARDVTLENCLDLNQIHQDQDPEFFIRQGVKIGAARRFVSEINDWAQEYQPNRADDFE</sequence>
<feature type="region of interest" description="Disordered" evidence="1">
    <location>
        <begin position="64"/>
        <end position="91"/>
    </location>
</feature>
<dbReference type="OrthoDB" id="4232626at2759"/>
<protein>
    <submittedName>
        <fullName evidence="3">Uncharacterized protein</fullName>
    </submittedName>
</protein>
<evidence type="ECO:0000256" key="2">
    <source>
        <dbReference type="SAM" id="SignalP"/>
    </source>
</evidence>
<reference evidence="4" key="1">
    <citation type="journal article" date="2015" name="Genome Announc.">
        <title>Genome sequence of the AIDS-associated pathogen Penicillium marneffei (ATCC18224) and its near taxonomic relative Talaromyces stipitatus (ATCC10500).</title>
        <authorList>
            <person name="Nierman W.C."/>
            <person name="Fedorova-Abrams N.D."/>
            <person name="Andrianopoulos A."/>
        </authorList>
    </citation>
    <scope>NUCLEOTIDE SEQUENCE [LARGE SCALE GENOMIC DNA]</scope>
    <source>
        <strain evidence="4">ATCC 10500 / CBS 375.48 / QM 6759 / NRRL 1006</strain>
    </source>
</reference>
<evidence type="ECO:0000313" key="4">
    <source>
        <dbReference type="Proteomes" id="UP000001745"/>
    </source>
</evidence>
<dbReference type="RefSeq" id="XP_002340132.1">
    <property type="nucleotide sequence ID" value="XM_002340091.1"/>
</dbReference>
<name>B8LXT0_TALSN</name>
<dbReference type="OMA" id="IRDTEWD"/>
<keyword evidence="4" id="KW-1185">Reference proteome</keyword>
<dbReference type="GeneID" id="8103932"/>
<accession>B8LXT0</accession>